<dbReference type="PANTHER" id="PTHR34710:SF20">
    <property type="entry name" value="OS10G0550200 PROTEIN"/>
    <property type="match status" value="1"/>
</dbReference>
<evidence type="ECO:0000259" key="2">
    <source>
        <dbReference type="Pfam" id="PF12274"/>
    </source>
</evidence>
<sequence>MDPQVVDRRKRPPESGIEGLTKRAKSANDQRTAFIRHQGAKFGAHCDGAREKKEPRRLLYPKLGTARSQTLTCSNLALEHFNKSRGHYYCLDMGQPMDSTVFEHTHSRINPGQAMCYFHVNFWARGSRGASEMFFAELRGLDEPNETTTVTTIGNDEDTLKAKSREHICMFCTGILHPRRGSFLGRLEPGPP</sequence>
<feature type="region of interest" description="Disordered" evidence="1">
    <location>
        <begin position="1"/>
        <end position="29"/>
    </location>
</feature>
<evidence type="ECO:0000256" key="1">
    <source>
        <dbReference type="SAM" id="MobiDB-lite"/>
    </source>
</evidence>
<protein>
    <recommendedName>
        <fullName evidence="2">DUF3615 domain-containing protein</fullName>
    </recommendedName>
</protein>
<name>A0A0A9F1E6_ARUDO</name>
<dbReference type="Pfam" id="PF12274">
    <property type="entry name" value="DUF3615"/>
    <property type="match status" value="1"/>
</dbReference>
<dbReference type="EMBL" id="GBRH01191779">
    <property type="protein sequence ID" value="JAE06117.1"/>
    <property type="molecule type" value="Transcribed_RNA"/>
</dbReference>
<reference evidence="3" key="2">
    <citation type="journal article" date="2015" name="Data Brief">
        <title>Shoot transcriptome of the giant reed, Arundo donax.</title>
        <authorList>
            <person name="Barrero R.A."/>
            <person name="Guerrero F.D."/>
            <person name="Moolhuijzen P."/>
            <person name="Goolsby J.A."/>
            <person name="Tidwell J."/>
            <person name="Bellgard S.E."/>
            <person name="Bellgard M.I."/>
        </authorList>
    </citation>
    <scope>NUCLEOTIDE SEQUENCE</scope>
    <source>
        <tissue evidence="3">Shoot tissue taken approximately 20 cm above the soil surface</tissue>
    </source>
</reference>
<dbReference type="AlphaFoldDB" id="A0A0A9F1E6"/>
<proteinExistence type="predicted"/>
<accession>A0A0A9F1E6</accession>
<dbReference type="PANTHER" id="PTHR34710">
    <property type="entry name" value="OS03G0834100 PROTEIN"/>
    <property type="match status" value="1"/>
</dbReference>
<reference evidence="3" key="1">
    <citation type="submission" date="2014-09" db="EMBL/GenBank/DDBJ databases">
        <authorList>
            <person name="Magalhaes I.L.F."/>
            <person name="Oliveira U."/>
            <person name="Santos F.R."/>
            <person name="Vidigal T.H.D.A."/>
            <person name="Brescovit A.D."/>
            <person name="Santos A.J."/>
        </authorList>
    </citation>
    <scope>NUCLEOTIDE SEQUENCE</scope>
    <source>
        <tissue evidence="3">Shoot tissue taken approximately 20 cm above the soil surface</tissue>
    </source>
</reference>
<evidence type="ECO:0000313" key="3">
    <source>
        <dbReference type="EMBL" id="JAE06117.1"/>
    </source>
</evidence>
<organism evidence="3">
    <name type="scientific">Arundo donax</name>
    <name type="common">Giant reed</name>
    <name type="synonym">Donax arundinaceus</name>
    <dbReference type="NCBI Taxonomy" id="35708"/>
    <lineage>
        <taxon>Eukaryota</taxon>
        <taxon>Viridiplantae</taxon>
        <taxon>Streptophyta</taxon>
        <taxon>Embryophyta</taxon>
        <taxon>Tracheophyta</taxon>
        <taxon>Spermatophyta</taxon>
        <taxon>Magnoliopsida</taxon>
        <taxon>Liliopsida</taxon>
        <taxon>Poales</taxon>
        <taxon>Poaceae</taxon>
        <taxon>PACMAD clade</taxon>
        <taxon>Arundinoideae</taxon>
        <taxon>Arundineae</taxon>
        <taxon>Arundo</taxon>
    </lineage>
</organism>
<dbReference type="InterPro" id="IPR022059">
    <property type="entry name" value="DUF3615"/>
</dbReference>
<feature type="domain" description="DUF3615" evidence="2">
    <location>
        <begin position="75"/>
        <end position="178"/>
    </location>
</feature>